<name>A0ABQ0FY74_9PEZI</name>
<evidence type="ECO:0000256" key="8">
    <source>
        <dbReference type="SAM" id="Phobius"/>
    </source>
</evidence>
<keyword evidence="4 8" id="KW-0812">Transmembrane</keyword>
<evidence type="ECO:0000313" key="11">
    <source>
        <dbReference type="Proteomes" id="UP001628179"/>
    </source>
</evidence>
<feature type="domain" description="Wax synthase" evidence="9">
    <location>
        <begin position="360"/>
        <end position="469"/>
    </location>
</feature>
<feature type="transmembrane region" description="Helical" evidence="8">
    <location>
        <begin position="60"/>
        <end position="77"/>
    </location>
</feature>
<evidence type="ECO:0000256" key="5">
    <source>
        <dbReference type="ARBA" id="ARBA00022989"/>
    </source>
</evidence>
<feature type="transmembrane region" description="Helical" evidence="8">
    <location>
        <begin position="423"/>
        <end position="445"/>
    </location>
</feature>
<dbReference type="Proteomes" id="UP001628179">
    <property type="component" value="Unassembled WGS sequence"/>
</dbReference>
<gene>
    <name evidence="10" type="ORF">MFIFM68171_00658</name>
</gene>
<evidence type="ECO:0000313" key="10">
    <source>
        <dbReference type="EMBL" id="GAB1310448.1"/>
    </source>
</evidence>
<dbReference type="EMBL" id="BAAFSV010000001">
    <property type="protein sequence ID" value="GAB1310448.1"/>
    <property type="molecule type" value="Genomic_DNA"/>
</dbReference>
<feature type="transmembrane region" description="Helical" evidence="8">
    <location>
        <begin position="89"/>
        <end position="111"/>
    </location>
</feature>
<dbReference type="InterPro" id="IPR032805">
    <property type="entry name" value="Wax_synthase_dom"/>
</dbReference>
<evidence type="ECO:0000256" key="6">
    <source>
        <dbReference type="ARBA" id="ARBA00023136"/>
    </source>
</evidence>
<evidence type="ECO:0000256" key="7">
    <source>
        <dbReference type="SAM" id="MobiDB-lite"/>
    </source>
</evidence>
<dbReference type="InterPro" id="IPR044851">
    <property type="entry name" value="Wax_synthase"/>
</dbReference>
<evidence type="ECO:0000256" key="4">
    <source>
        <dbReference type="ARBA" id="ARBA00022692"/>
    </source>
</evidence>
<proteinExistence type="inferred from homology"/>
<accession>A0ABQ0FY74</accession>
<dbReference type="Pfam" id="PF13813">
    <property type="entry name" value="MBOAT_2"/>
    <property type="match status" value="1"/>
</dbReference>
<comment type="similarity">
    <text evidence="2">Belongs to the wax synthase family.</text>
</comment>
<keyword evidence="5 8" id="KW-1133">Transmembrane helix</keyword>
<feature type="transmembrane region" description="Helical" evidence="8">
    <location>
        <begin position="35"/>
        <end position="53"/>
    </location>
</feature>
<evidence type="ECO:0000259" key="9">
    <source>
        <dbReference type="Pfam" id="PF13813"/>
    </source>
</evidence>
<sequence>MHDGQPDLNLAAFYQQKYRAAFDAALAAGDAKPLIIPWSFIGPVILPLIYLSIPHTQRPWLYRMRWAVAAAVVYLNVRLLQTTSAGNEAVAYATGLIASWGTIWSLTLLIFTRPQWEAARVQRRPRKKFKARANGNDNDNDQDKDEFALPKPPDESVAASWPHHEYFWQRFPANEPFLTRLGWAADLFTAFRGAGWNHSIPCIPHPPFPRSHPHTSSSRGDEEEEPARIDLIPLASRTGVARSPTYASFVRSRLVSFALAYAAIDVWTVTARRDPYFVAGPEYAASAAADGVPQLPPALAALPCPAVALPLLRNLAALAGVLAALHLYHSPLQLLVCCALPALPPLRRLLGPRAELWQHPTLFGSFTAGVLDRGLAGWWGGWWHQTFRRGFVSLGRWLLGCVAGGDSGGGGGDGRMRGGKVRVGAVMVVAAVVVETVGAFFQSGLVHAAGGMTAVPERTVAWTPIAFFMLQAVGVLGQTAVCSVFRGPIDRFVPRWGRRAANFLFVALWLYFTAWGLIDDMSRAGLWLFEPVPVSPLRMMGLGSLPGESWWRWDGQYGLRWYRGKRWWESGIRL</sequence>
<reference evidence="10 11" key="1">
    <citation type="submission" date="2024-09" db="EMBL/GenBank/DDBJ databases">
        <title>Itraconazole resistance in Madurella fahalii resulting from another homologue of gene encoding cytochrome P450 14-alpha sterol demethylase (CYP51).</title>
        <authorList>
            <person name="Yoshioka I."/>
            <person name="Fahal A.H."/>
            <person name="Kaneko S."/>
            <person name="Yaguchi T."/>
        </authorList>
    </citation>
    <scope>NUCLEOTIDE SEQUENCE [LARGE SCALE GENOMIC DNA]</scope>
    <source>
        <strain evidence="10 11">IFM 68171</strain>
    </source>
</reference>
<evidence type="ECO:0000256" key="2">
    <source>
        <dbReference type="ARBA" id="ARBA00007282"/>
    </source>
</evidence>
<dbReference type="PANTHER" id="PTHR31595:SF67">
    <property type="entry name" value="WAX SYNTHASE DOMAIN-CONTAINING PROTEIN"/>
    <property type="match status" value="1"/>
</dbReference>
<comment type="caution">
    <text evidence="10">The sequence shown here is derived from an EMBL/GenBank/DDBJ whole genome shotgun (WGS) entry which is preliminary data.</text>
</comment>
<organism evidence="10 11">
    <name type="scientific">Madurella fahalii</name>
    <dbReference type="NCBI Taxonomy" id="1157608"/>
    <lineage>
        <taxon>Eukaryota</taxon>
        <taxon>Fungi</taxon>
        <taxon>Dikarya</taxon>
        <taxon>Ascomycota</taxon>
        <taxon>Pezizomycotina</taxon>
        <taxon>Sordariomycetes</taxon>
        <taxon>Sordariomycetidae</taxon>
        <taxon>Sordariales</taxon>
        <taxon>Sordariales incertae sedis</taxon>
        <taxon>Madurella</taxon>
    </lineage>
</organism>
<protein>
    <recommendedName>
        <fullName evidence="9">Wax synthase domain-containing protein</fullName>
    </recommendedName>
</protein>
<feature type="transmembrane region" description="Helical" evidence="8">
    <location>
        <begin position="500"/>
        <end position="518"/>
    </location>
</feature>
<dbReference type="PANTHER" id="PTHR31595">
    <property type="entry name" value="LONG-CHAIN-ALCOHOL O-FATTY-ACYLTRANSFERASE 3-RELATED"/>
    <property type="match status" value="1"/>
</dbReference>
<dbReference type="GeneID" id="98171403"/>
<dbReference type="RefSeq" id="XP_070912181.1">
    <property type="nucleotide sequence ID" value="XM_071056080.1"/>
</dbReference>
<evidence type="ECO:0000256" key="1">
    <source>
        <dbReference type="ARBA" id="ARBA00004141"/>
    </source>
</evidence>
<keyword evidence="11" id="KW-1185">Reference proteome</keyword>
<comment type="subcellular location">
    <subcellularLocation>
        <location evidence="1">Membrane</location>
        <topology evidence="1">Multi-pass membrane protein</topology>
    </subcellularLocation>
</comment>
<evidence type="ECO:0000256" key="3">
    <source>
        <dbReference type="ARBA" id="ARBA00022679"/>
    </source>
</evidence>
<feature type="compositionally biased region" description="Basic and acidic residues" evidence="7">
    <location>
        <begin position="145"/>
        <end position="154"/>
    </location>
</feature>
<keyword evidence="6 8" id="KW-0472">Membrane</keyword>
<keyword evidence="3" id="KW-0808">Transferase</keyword>
<feature type="region of interest" description="Disordered" evidence="7">
    <location>
        <begin position="127"/>
        <end position="156"/>
    </location>
</feature>
<feature type="transmembrane region" description="Helical" evidence="8">
    <location>
        <begin position="465"/>
        <end position="488"/>
    </location>
</feature>